<evidence type="ECO:0000256" key="1">
    <source>
        <dbReference type="SAM" id="Phobius"/>
    </source>
</evidence>
<dbReference type="Proteomes" id="UP000176800">
    <property type="component" value="Unassembled WGS sequence"/>
</dbReference>
<keyword evidence="1" id="KW-0812">Transmembrane</keyword>
<proteinExistence type="predicted"/>
<dbReference type="EMBL" id="MHWE01000020">
    <property type="protein sequence ID" value="OHB03302.1"/>
    <property type="molecule type" value="Genomic_DNA"/>
</dbReference>
<evidence type="ECO:0000313" key="2">
    <source>
        <dbReference type="EMBL" id="OHB03302.1"/>
    </source>
</evidence>
<dbReference type="AlphaFoldDB" id="A0A1G2U3A8"/>
<protein>
    <submittedName>
        <fullName evidence="2">Uncharacterized protein</fullName>
    </submittedName>
</protein>
<organism evidence="2 3">
    <name type="scientific">Candidatus Zambryskibacteria bacterium RIFCSPLOWO2_01_FULL_45_21</name>
    <dbReference type="NCBI Taxonomy" id="1802761"/>
    <lineage>
        <taxon>Bacteria</taxon>
        <taxon>Candidatus Zambryskiibacteriota</taxon>
    </lineage>
</organism>
<feature type="transmembrane region" description="Helical" evidence="1">
    <location>
        <begin position="34"/>
        <end position="52"/>
    </location>
</feature>
<accession>A0A1G2U3A8</accession>
<sequence length="355" mass="38987">MKVKKRNGWKLSKKHKIGLVSPGSLFINSTRAKVFIIGAIMLAGFLIARSIAIPRFQAINWDPELKNPCIKGAYTSDAKYCTNTNGKYWTLVVQSERDALQSCPGPNNQSFLVNSTGSPVSLNIVPKTGYDGNVSINLKTDLFNNSHPCGKGYFTFVGFFDNSQTGGGPLPQPNLAVQQATINYSNWTPAAAARLVATLQYWDNSKSDDEGQSKYIEINLSSTTNWGDSDPDPAIVVDRKVLDPSVPYRRVVYHYIVLDGRAAGVNTTIAKGKDTSINIDWRNIIGILIRKGRLQPPPPSDPKDMSSGWKVHTSTQSIGLGTEVRNDKPIKSGVTDLWFSDWLTGSYSQASTILR</sequence>
<evidence type="ECO:0000313" key="3">
    <source>
        <dbReference type="Proteomes" id="UP000176800"/>
    </source>
</evidence>
<comment type="caution">
    <text evidence="2">The sequence shown here is derived from an EMBL/GenBank/DDBJ whole genome shotgun (WGS) entry which is preliminary data.</text>
</comment>
<keyword evidence="1" id="KW-0472">Membrane</keyword>
<keyword evidence="1" id="KW-1133">Transmembrane helix</keyword>
<gene>
    <name evidence="2" type="ORF">A3B14_01335</name>
</gene>
<name>A0A1G2U3A8_9BACT</name>
<reference evidence="2 3" key="1">
    <citation type="journal article" date="2016" name="Nat. Commun.">
        <title>Thousands of microbial genomes shed light on interconnected biogeochemical processes in an aquifer system.</title>
        <authorList>
            <person name="Anantharaman K."/>
            <person name="Brown C.T."/>
            <person name="Hug L.A."/>
            <person name="Sharon I."/>
            <person name="Castelle C.J."/>
            <person name="Probst A.J."/>
            <person name="Thomas B.C."/>
            <person name="Singh A."/>
            <person name="Wilkins M.J."/>
            <person name="Karaoz U."/>
            <person name="Brodie E.L."/>
            <person name="Williams K.H."/>
            <person name="Hubbard S.S."/>
            <person name="Banfield J.F."/>
        </authorList>
    </citation>
    <scope>NUCLEOTIDE SEQUENCE [LARGE SCALE GENOMIC DNA]</scope>
</reference>